<keyword evidence="3" id="KW-1185">Reference proteome</keyword>
<evidence type="ECO:0000259" key="1">
    <source>
        <dbReference type="Pfam" id="PF12645"/>
    </source>
</evidence>
<dbReference type="Pfam" id="PF12645">
    <property type="entry name" value="HTH_16"/>
    <property type="match status" value="1"/>
</dbReference>
<dbReference type="InterPro" id="IPR024760">
    <property type="entry name" value="HTH_dom_conjug_TS-like"/>
</dbReference>
<dbReference type="GO" id="GO:0006352">
    <property type="term" value="P:DNA-templated transcription initiation"/>
    <property type="evidence" value="ECO:0007669"/>
    <property type="project" value="InterPro"/>
</dbReference>
<proteinExistence type="predicted"/>
<name>A0A2W1LQB6_9BACL</name>
<dbReference type="SUPFAM" id="SSF88946">
    <property type="entry name" value="Sigma2 domain of RNA polymerase sigma factors"/>
    <property type="match status" value="1"/>
</dbReference>
<accession>A0A2W1LQB6</accession>
<feature type="domain" description="Helix-turn-helix conjugative transposon-like" evidence="1">
    <location>
        <begin position="6"/>
        <end position="62"/>
    </location>
</feature>
<evidence type="ECO:0000313" key="3">
    <source>
        <dbReference type="Proteomes" id="UP000249522"/>
    </source>
</evidence>
<dbReference type="RefSeq" id="WP_111145715.1">
    <property type="nucleotide sequence ID" value="NZ_QKRB01000036.1"/>
</dbReference>
<dbReference type="AlphaFoldDB" id="A0A2W1LQB6"/>
<dbReference type="OrthoDB" id="2382175at2"/>
<protein>
    <recommendedName>
        <fullName evidence="1">Helix-turn-helix conjugative transposon-like domain-containing protein</fullName>
    </recommendedName>
</protein>
<comment type="caution">
    <text evidence="2">The sequence shown here is derived from an EMBL/GenBank/DDBJ whole genome shotgun (WGS) entry which is preliminary data.</text>
</comment>
<gene>
    <name evidence="2" type="ORF">DNH61_05750</name>
</gene>
<dbReference type="GO" id="GO:0003700">
    <property type="term" value="F:DNA-binding transcription factor activity"/>
    <property type="evidence" value="ECO:0007669"/>
    <property type="project" value="InterPro"/>
</dbReference>
<sequence>MEKELYELVKLAQAGDEEAMQDIITMLLPAIRAARKSMKPDHQDDLEQNLIELIIRKVQDYDLSGIPDYTAFSRNFMDTQEGK</sequence>
<evidence type="ECO:0000313" key="2">
    <source>
        <dbReference type="EMBL" id="PZD96704.1"/>
    </source>
</evidence>
<dbReference type="InterPro" id="IPR013325">
    <property type="entry name" value="RNA_pol_sigma_r2"/>
</dbReference>
<organism evidence="2 3">
    <name type="scientific">Paenibacillus sambharensis</name>
    <dbReference type="NCBI Taxonomy" id="1803190"/>
    <lineage>
        <taxon>Bacteria</taxon>
        <taxon>Bacillati</taxon>
        <taxon>Bacillota</taxon>
        <taxon>Bacilli</taxon>
        <taxon>Bacillales</taxon>
        <taxon>Paenibacillaceae</taxon>
        <taxon>Paenibacillus</taxon>
    </lineage>
</organism>
<dbReference type="Proteomes" id="UP000249522">
    <property type="component" value="Unassembled WGS sequence"/>
</dbReference>
<reference evidence="2 3" key="1">
    <citation type="submission" date="2018-06" db="EMBL/GenBank/DDBJ databases">
        <title>Paenibacillus imtechensis sp. nov.</title>
        <authorList>
            <person name="Pinnaka A.K."/>
            <person name="Singh H."/>
            <person name="Kaur M."/>
        </authorList>
    </citation>
    <scope>NUCLEOTIDE SEQUENCE [LARGE SCALE GENOMIC DNA]</scope>
    <source>
        <strain evidence="2 3">SMB1</strain>
    </source>
</reference>
<dbReference type="EMBL" id="QKRB01000036">
    <property type="protein sequence ID" value="PZD96704.1"/>
    <property type="molecule type" value="Genomic_DNA"/>
</dbReference>